<evidence type="ECO:0000256" key="3">
    <source>
        <dbReference type="ARBA" id="ARBA00023125"/>
    </source>
</evidence>
<dbReference type="RefSeq" id="WP_257877280.1">
    <property type="nucleotide sequence ID" value="NZ_PKKP01000003.1"/>
</dbReference>
<dbReference type="PANTHER" id="PTHR30204">
    <property type="entry name" value="REDOX-CYCLING DRUG-SENSING TRANSCRIPTIONAL ACTIVATOR SOXR"/>
    <property type="match status" value="1"/>
</dbReference>
<keyword evidence="4" id="KW-0804">Transcription</keyword>
<dbReference type="PROSITE" id="PS00552">
    <property type="entry name" value="HTH_MERR_1"/>
    <property type="match status" value="1"/>
</dbReference>
<dbReference type="PROSITE" id="PS50937">
    <property type="entry name" value="HTH_MERR_2"/>
    <property type="match status" value="1"/>
</dbReference>
<gene>
    <name evidence="6" type="ORF">OFA60_11630</name>
</gene>
<sequence length="151" mass="16713">MGEVAAMVGVATSTLRYYEAEGVLPDVERSVGGQRRYSDADLGSLRVVECLKSSGLTIKEIKAFMDMCEEGDASLADRLELFRSRREAVRREIDALRDVLHVLDYKTWYYEQALAAGTEDAMRTLPETDMPDQHRAAKAFLTGAAMGVSEA</sequence>
<feature type="domain" description="HTH merR-type" evidence="5">
    <location>
        <begin position="1"/>
        <end position="67"/>
    </location>
</feature>
<dbReference type="AlphaFoldDB" id="A0AA47FL37"/>
<keyword evidence="3" id="KW-0238">DNA-binding</keyword>
<organism evidence="6 7">
    <name type="scientific">Actinomyces naeslundii</name>
    <dbReference type="NCBI Taxonomy" id="1655"/>
    <lineage>
        <taxon>Bacteria</taxon>
        <taxon>Bacillati</taxon>
        <taxon>Actinomycetota</taxon>
        <taxon>Actinomycetes</taxon>
        <taxon>Actinomycetales</taxon>
        <taxon>Actinomycetaceae</taxon>
        <taxon>Actinomyces</taxon>
    </lineage>
</organism>
<dbReference type="CDD" id="cd01109">
    <property type="entry name" value="HTH_YyaN"/>
    <property type="match status" value="1"/>
</dbReference>
<evidence type="ECO:0000256" key="2">
    <source>
        <dbReference type="ARBA" id="ARBA00023015"/>
    </source>
</evidence>
<dbReference type="InterPro" id="IPR009061">
    <property type="entry name" value="DNA-bd_dom_put_sf"/>
</dbReference>
<evidence type="ECO:0000256" key="1">
    <source>
        <dbReference type="ARBA" id="ARBA00022491"/>
    </source>
</evidence>
<keyword evidence="2" id="KW-0805">Transcription regulation</keyword>
<evidence type="ECO:0000313" key="7">
    <source>
        <dbReference type="Proteomes" id="UP001163127"/>
    </source>
</evidence>
<name>A0AA47FL37_ACTNA</name>
<dbReference type="PANTHER" id="PTHR30204:SF69">
    <property type="entry name" value="MERR-FAMILY TRANSCRIPTIONAL REGULATOR"/>
    <property type="match status" value="1"/>
</dbReference>
<dbReference type="SUPFAM" id="SSF46955">
    <property type="entry name" value="Putative DNA-binding domain"/>
    <property type="match status" value="1"/>
</dbReference>
<dbReference type="InterPro" id="IPR000551">
    <property type="entry name" value="MerR-type_HTH_dom"/>
</dbReference>
<evidence type="ECO:0000259" key="5">
    <source>
        <dbReference type="PROSITE" id="PS50937"/>
    </source>
</evidence>
<dbReference type="Gene3D" id="1.10.1660.10">
    <property type="match status" value="1"/>
</dbReference>
<dbReference type="SMART" id="SM00422">
    <property type="entry name" value="HTH_MERR"/>
    <property type="match status" value="1"/>
</dbReference>
<reference evidence="6" key="1">
    <citation type="submission" date="2022-11" db="EMBL/GenBank/DDBJ databases">
        <title>Dental biofilm bacteria. Genome sequencing and assembly.</title>
        <authorList>
            <person name="Robertsson C."/>
        </authorList>
    </citation>
    <scope>NUCLEOTIDE SEQUENCE</scope>
    <source>
        <strain evidence="6">CW</strain>
    </source>
</reference>
<evidence type="ECO:0000256" key="4">
    <source>
        <dbReference type="ARBA" id="ARBA00023163"/>
    </source>
</evidence>
<dbReference type="InterPro" id="IPR047057">
    <property type="entry name" value="MerR_fam"/>
</dbReference>
<dbReference type="EMBL" id="CP113787">
    <property type="protein sequence ID" value="WAL44281.1"/>
    <property type="molecule type" value="Genomic_DNA"/>
</dbReference>
<dbReference type="Proteomes" id="UP001163127">
    <property type="component" value="Chromosome"/>
</dbReference>
<dbReference type="Pfam" id="PF13411">
    <property type="entry name" value="MerR_1"/>
    <property type="match status" value="1"/>
</dbReference>
<accession>A0AA47FL37</accession>
<evidence type="ECO:0000313" key="6">
    <source>
        <dbReference type="EMBL" id="WAL44281.1"/>
    </source>
</evidence>
<dbReference type="GO" id="GO:0003700">
    <property type="term" value="F:DNA-binding transcription factor activity"/>
    <property type="evidence" value="ECO:0007669"/>
    <property type="project" value="InterPro"/>
</dbReference>
<dbReference type="GO" id="GO:0003677">
    <property type="term" value="F:DNA binding"/>
    <property type="evidence" value="ECO:0007669"/>
    <property type="project" value="UniProtKB-KW"/>
</dbReference>
<keyword evidence="1" id="KW-0678">Repressor</keyword>
<protein>
    <submittedName>
        <fullName evidence="6">MerR family transcriptional regulator</fullName>
    </submittedName>
</protein>
<proteinExistence type="predicted"/>